<evidence type="ECO:0000313" key="2">
    <source>
        <dbReference type="Proteomes" id="UP001321861"/>
    </source>
</evidence>
<keyword evidence="2" id="KW-1185">Reference proteome</keyword>
<accession>A0AAU9D6T8</accession>
<protein>
    <submittedName>
        <fullName evidence="1">Uncharacterized protein</fullName>
    </submittedName>
</protein>
<dbReference type="EMBL" id="AP026802">
    <property type="protein sequence ID" value="BDR59263.1"/>
    <property type="molecule type" value="Genomic_DNA"/>
</dbReference>
<reference evidence="1 2" key="1">
    <citation type="journal article" date="2023" name="Microbiol. Spectr.">
        <title>Symbiosis of Carpenter Bees with Uncharacterized Lactic Acid Bacteria Showing NAD Auxotrophy.</title>
        <authorList>
            <person name="Kawasaki S."/>
            <person name="Ozawa K."/>
            <person name="Mori T."/>
            <person name="Yamamoto A."/>
            <person name="Ito M."/>
            <person name="Ohkuma M."/>
            <person name="Sakamoto M."/>
            <person name="Matsutani M."/>
        </authorList>
    </citation>
    <scope>NUCLEOTIDE SEQUENCE [LARGE SCALE GENOMIC DNA]</scope>
    <source>
        <strain evidence="1 2">XA3</strain>
    </source>
</reference>
<sequence>MTIGSVAGLRYAGKGVKLSKGKIGHAKIGEISGAKPINGKAAKGVDQVDFGKCGINPVFGRKTTSSNNNIHKLYSPVLESKRVGSAIQIDNIKSTKIMDFNGKVNSEKEFPYAPKEHGFPNIIDNYPTIKDEFPLVGGDGKKLRFFQIEDHYNGKKGVFEWIIDFHGNMTHRRFITNGILTGKPNQIIKK</sequence>
<evidence type="ECO:0000313" key="1">
    <source>
        <dbReference type="EMBL" id="BDR59263.1"/>
    </source>
</evidence>
<proteinExistence type="predicted"/>
<dbReference type="AlphaFoldDB" id="A0AAU9D6T8"/>
<gene>
    <name evidence="1" type="ORF">XA3_17040</name>
</gene>
<name>A0AAU9D6T8_9LACO</name>
<organism evidence="1 2">
    <name type="scientific">Xylocopilactobacillus apicola</name>
    <dbReference type="NCBI Taxonomy" id="2932184"/>
    <lineage>
        <taxon>Bacteria</taxon>
        <taxon>Bacillati</taxon>
        <taxon>Bacillota</taxon>
        <taxon>Bacilli</taxon>
        <taxon>Lactobacillales</taxon>
        <taxon>Lactobacillaceae</taxon>
        <taxon>Xylocopilactobacillus</taxon>
    </lineage>
</organism>
<dbReference type="KEGG" id="xap:XA3_17040"/>
<dbReference type="Proteomes" id="UP001321861">
    <property type="component" value="Chromosome"/>
</dbReference>